<keyword evidence="1" id="KW-0863">Zinc-finger</keyword>
<sequence>MSSAQGGRLGPGARNCFTCGQKGHFRWECPYWVGAGRPHRDKAPPVKVTGGPPACCVCGKSGHLSRNLDCNNLLRKVKVNNVVS</sequence>
<evidence type="ECO:0000256" key="1">
    <source>
        <dbReference type="PROSITE-ProRule" id="PRU00047"/>
    </source>
</evidence>
<dbReference type="Proteomes" id="UP000694404">
    <property type="component" value="Unplaced"/>
</dbReference>
<dbReference type="InterPro" id="IPR001878">
    <property type="entry name" value="Znf_CCHC"/>
</dbReference>
<feature type="domain" description="CCHC-type" evidence="2">
    <location>
        <begin position="16"/>
        <end position="30"/>
    </location>
</feature>
<proteinExistence type="predicted"/>
<evidence type="ECO:0000313" key="4">
    <source>
        <dbReference type="Proteomes" id="UP000694404"/>
    </source>
</evidence>
<dbReference type="InterPro" id="IPR036875">
    <property type="entry name" value="Znf_CCHC_sf"/>
</dbReference>
<dbReference type="GeneTree" id="ENSGT00960000189117"/>
<dbReference type="PROSITE" id="PS50158">
    <property type="entry name" value="ZF_CCHC"/>
    <property type="match status" value="1"/>
</dbReference>
<keyword evidence="4" id="KW-1185">Reference proteome</keyword>
<keyword evidence="1" id="KW-0862">Zinc</keyword>
<evidence type="ECO:0000313" key="3">
    <source>
        <dbReference type="Ensembl" id="ENSCABP00000011645.1"/>
    </source>
</evidence>
<dbReference type="Pfam" id="PF00098">
    <property type="entry name" value="zf-CCHC"/>
    <property type="match status" value="1"/>
</dbReference>
<dbReference type="SMART" id="SM00343">
    <property type="entry name" value="ZnF_C2HC"/>
    <property type="match status" value="2"/>
</dbReference>
<keyword evidence="1" id="KW-0479">Metal-binding</keyword>
<accession>A0A8C0IPP7</accession>
<dbReference type="Ensembl" id="ENSCABT00000012760.1">
    <property type="protein sequence ID" value="ENSCABP00000011645.1"/>
    <property type="gene ID" value="ENSCABG00000008699.1"/>
</dbReference>
<dbReference type="AlphaFoldDB" id="A0A8C0IPP7"/>
<organism evidence="3 4">
    <name type="scientific">Chelonoidis abingdonii</name>
    <name type="common">Abingdon island giant tortoise</name>
    <name type="synonym">Testudo abingdonii</name>
    <dbReference type="NCBI Taxonomy" id="106734"/>
    <lineage>
        <taxon>Eukaryota</taxon>
        <taxon>Metazoa</taxon>
        <taxon>Chordata</taxon>
        <taxon>Craniata</taxon>
        <taxon>Vertebrata</taxon>
        <taxon>Euteleostomi</taxon>
        <taxon>Archelosauria</taxon>
        <taxon>Testudinata</taxon>
        <taxon>Testudines</taxon>
        <taxon>Cryptodira</taxon>
        <taxon>Durocryptodira</taxon>
        <taxon>Testudinoidea</taxon>
        <taxon>Testudinidae</taxon>
        <taxon>Chelonoidis</taxon>
    </lineage>
</organism>
<dbReference type="GO" id="GO:0003676">
    <property type="term" value="F:nucleic acid binding"/>
    <property type="evidence" value="ECO:0007669"/>
    <property type="project" value="InterPro"/>
</dbReference>
<reference evidence="3" key="1">
    <citation type="submission" date="2025-08" db="UniProtKB">
        <authorList>
            <consortium name="Ensembl"/>
        </authorList>
    </citation>
    <scope>IDENTIFICATION</scope>
</reference>
<evidence type="ECO:0000259" key="2">
    <source>
        <dbReference type="PROSITE" id="PS50158"/>
    </source>
</evidence>
<protein>
    <recommendedName>
        <fullName evidence="2">CCHC-type domain-containing protein</fullName>
    </recommendedName>
</protein>
<dbReference type="SUPFAM" id="SSF57756">
    <property type="entry name" value="Retrovirus zinc finger-like domains"/>
    <property type="match status" value="1"/>
</dbReference>
<reference evidence="3" key="2">
    <citation type="submission" date="2025-09" db="UniProtKB">
        <authorList>
            <consortium name="Ensembl"/>
        </authorList>
    </citation>
    <scope>IDENTIFICATION</scope>
</reference>
<dbReference type="GO" id="GO:0008270">
    <property type="term" value="F:zinc ion binding"/>
    <property type="evidence" value="ECO:0007669"/>
    <property type="project" value="UniProtKB-KW"/>
</dbReference>
<name>A0A8C0IPP7_CHEAB</name>
<dbReference type="Gene3D" id="4.10.60.10">
    <property type="entry name" value="Zinc finger, CCHC-type"/>
    <property type="match status" value="1"/>
</dbReference>